<feature type="compositionally biased region" description="Polar residues" evidence="1">
    <location>
        <begin position="53"/>
        <end position="72"/>
    </location>
</feature>
<keyword evidence="2" id="KW-0812">Transmembrane</keyword>
<dbReference type="Proteomes" id="UP000280696">
    <property type="component" value="Unassembled WGS sequence"/>
</dbReference>
<organism evidence="3 4">
    <name type="scientific">Parablautia intestinalis</name>
    <dbReference type="NCBI Taxonomy" id="2320100"/>
    <lineage>
        <taxon>Bacteria</taxon>
        <taxon>Bacillati</taxon>
        <taxon>Bacillota</taxon>
        <taxon>Clostridia</taxon>
        <taxon>Lachnospirales</taxon>
        <taxon>Lachnospiraceae</taxon>
        <taxon>Parablautia</taxon>
    </lineage>
</organism>
<evidence type="ECO:0000313" key="3">
    <source>
        <dbReference type="EMBL" id="RKI91542.1"/>
    </source>
</evidence>
<gene>
    <name evidence="3" type="ORF">D7V94_09710</name>
</gene>
<evidence type="ECO:0000313" key="4">
    <source>
        <dbReference type="Proteomes" id="UP000280696"/>
    </source>
</evidence>
<name>A0A3A9AJB1_9FIRM</name>
<keyword evidence="4" id="KW-1185">Reference proteome</keyword>
<dbReference type="RefSeq" id="WP_120469216.1">
    <property type="nucleotide sequence ID" value="NZ_RAYQ01000009.1"/>
</dbReference>
<dbReference type="EMBL" id="RAYQ01000009">
    <property type="protein sequence ID" value="RKI91542.1"/>
    <property type="molecule type" value="Genomic_DNA"/>
</dbReference>
<dbReference type="AlphaFoldDB" id="A0A3A9AJB1"/>
<evidence type="ECO:0000256" key="1">
    <source>
        <dbReference type="SAM" id="MobiDB-lite"/>
    </source>
</evidence>
<evidence type="ECO:0000256" key="2">
    <source>
        <dbReference type="SAM" id="Phobius"/>
    </source>
</evidence>
<dbReference type="InterPro" id="IPR018770">
    <property type="entry name" value="ChloroindolylP_hydrolase"/>
</dbReference>
<feature type="region of interest" description="Disordered" evidence="1">
    <location>
        <begin position="50"/>
        <end position="92"/>
    </location>
</feature>
<evidence type="ECO:0008006" key="5">
    <source>
        <dbReference type="Google" id="ProtNLM"/>
    </source>
</evidence>
<accession>A0A3A9AJB1</accession>
<proteinExistence type="predicted"/>
<reference evidence="3 4" key="1">
    <citation type="submission" date="2018-09" db="EMBL/GenBank/DDBJ databases">
        <title>Murine metabolic-syndrome-specific gut microbial biobank.</title>
        <authorList>
            <person name="Liu C."/>
        </authorList>
    </citation>
    <scope>NUCLEOTIDE SEQUENCE [LARGE SCALE GENOMIC DNA]</scope>
    <source>
        <strain evidence="3 4">0.1xD8-82</strain>
    </source>
</reference>
<sequence length="517" mass="58057">MSNNQNRGNMGEQIKEALAQALRTGDFKNLNDLVTQTVTSTLNEVGIHIPFENESQPGDNSGNYSGDYSNGHTYGHSHDSSRRYTANGQSGTCTWDQKAQQAYREREEQRRLKQQQQWQEQMQRTRANILQKKEQFLQHKDQFLHPKAPGSPAPGQVRTVPFVKFNKVGGVSNILYKVFGGIGLAATGIILLTQLILWGANFPVNGAGFVSTFLFTVFFLGMIRFGIGQGKRIKRAQRYIQLCDRKMYIGTQALAESTGKSKRYVLRDLQKMLKVGMFPEGHLDKQKTHFMLSDSIYRQYLETEENQRRMEAEAQRALQANLTAGSAGADTAQRGGYHASPDTLTPDKKSASQKDSPSFHDSGSENAELNTMIAEGTECIHKLRCLNAQIPGEVISNKLLRLENLLKEIFDNLKDHPDQMHRMHKLMDYYLPTTLKLVEAYADFDKVSVPGEEITAAKAEIENTLDTINRAFTELLNNLFQDAVLDATTDAQVLKTMLAREGLTNEMDITHSAKNGQ</sequence>
<dbReference type="Pfam" id="PF10112">
    <property type="entry name" value="Halogen_Hydrol"/>
    <property type="match status" value="1"/>
</dbReference>
<feature type="transmembrane region" description="Helical" evidence="2">
    <location>
        <begin position="174"/>
        <end position="200"/>
    </location>
</feature>
<comment type="caution">
    <text evidence="3">The sequence shown here is derived from an EMBL/GenBank/DDBJ whole genome shotgun (WGS) entry which is preliminary data.</text>
</comment>
<feature type="compositionally biased region" description="Polar residues" evidence="1">
    <location>
        <begin position="83"/>
        <end position="92"/>
    </location>
</feature>
<keyword evidence="2" id="KW-1133">Transmembrane helix</keyword>
<keyword evidence="2" id="KW-0472">Membrane</keyword>
<dbReference type="OrthoDB" id="9782052at2"/>
<feature type="region of interest" description="Disordered" evidence="1">
    <location>
        <begin position="323"/>
        <end position="365"/>
    </location>
</feature>
<feature type="transmembrane region" description="Helical" evidence="2">
    <location>
        <begin position="206"/>
        <end position="227"/>
    </location>
</feature>
<feature type="compositionally biased region" description="Polar residues" evidence="1">
    <location>
        <begin position="353"/>
        <end position="365"/>
    </location>
</feature>
<protein>
    <recommendedName>
        <fullName evidence="5">5-bromo-4-chloroindolyl phosphate hydrolysis protein</fullName>
    </recommendedName>
</protein>